<name>A0ABP1Q037_9HEXA</name>
<gene>
    <name evidence="2" type="ORF">ODALV1_LOCUS4743</name>
</gene>
<evidence type="ECO:0000259" key="1">
    <source>
        <dbReference type="Pfam" id="PF13840"/>
    </source>
</evidence>
<organism evidence="2 3">
    <name type="scientific">Orchesella dallaii</name>
    <dbReference type="NCBI Taxonomy" id="48710"/>
    <lineage>
        <taxon>Eukaryota</taxon>
        <taxon>Metazoa</taxon>
        <taxon>Ecdysozoa</taxon>
        <taxon>Arthropoda</taxon>
        <taxon>Hexapoda</taxon>
        <taxon>Collembola</taxon>
        <taxon>Entomobryomorpha</taxon>
        <taxon>Entomobryoidea</taxon>
        <taxon>Orchesellidae</taxon>
        <taxon>Orchesellinae</taxon>
        <taxon>Orchesella</taxon>
    </lineage>
</organism>
<dbReference type="CDD" id="cd04868">
    <property type="entry name" value="ACT_AK-like"/>
    <property type="match status" value="1"/>
</dbReference>
<reference evidence="2 3" key="1">
    <citation type="submission" date="2024-08" db="EMBL/GenBank/DDBJ databases">
        <authorList>
            <person name="Cucini C."/>
            <person name="Frati F."/>
        </authorList>
    </citation>
    <scope>NUCLEOTIDE SEQUENCE [LARGE SCALE GENOMIC DNA]</scope>
</reference>
<dbReference type="InterPro" id="IPR051719">
    <property type="entry name" value="CASTOR_mTORC1"/>
</dbReference>
<evidence type="ECO:0000313" key="2">
    <source>
        <dbReference type="EMBL" id="CAL8080808.1"/>
    </source>
</evidence>
<evidence type="ECO:0000313" key="3">
    <source>
        <dbReference type="Proteomes" id="UP001642540"/>
    </source>
</evidence>
<comment type="caution">
    <text evidence="2">The sequence shown here is derived from an EMBL/GenBank/DDBJ whole genome shotgun (WGS) entry which is preliminary data.</text>
</comment>
<sequence length="142" mass="15826">MAIESEGKILKLLPEDFLVIQCPPEYDLKLPGPSKLSTYSFFSLSITPHERSLIIPKDSLGNLFNPEELQKLKVNGDWKCYKVEGQLDFGLVGILHSILTPLKEAGVSVLAVGTYDTDYFLVKAENAEKAKRSLLNQGFQII</sequence>
<dbReference type="PANTHER" id="PTHR31131:SF6">
    <property type="entry name" value="CASTOR ACT DOMAIN-CONTAINING PROTEIN"/>
    <property type="match status" value="1"/>
</dbReference>
<dbReference type="InterPro" id="IPR045865">
    <property type="entry name" value="ACT-like_dom_sf"/>
</dbReference>
<accession>A0ABP1Q037</accession>
<dbReference type="SUPFAM" id="SSF55021">
    <property type="entry name" value="ACT-like"/>
    <property type="match status" value="1"/>
</dbReference>
<keyword evidence="3" id="KW-1185">Reference proteome</keyword>
<dbReference type="Pfam" id="PF13840">
    <property type="entry name" value="ACT_7"/>
    <property type="match status" value="1"/>
</dbReference>
<dbReference type="Gene3D" id="3.30.2130.10">
    <property type="entry name" value="VC0802-like"/>
    <property type="match status" value="1"/>
</dbReference>
<protein>
    <recommendedName>
        <fullName evidence="1">CASTOR ACT domain-containing protein</fullName>
    </recommendedName>
</protein>
<proteinExistence type="predicted"/>
<dbReference type="PANTHER" id="PTHR31131">
    <property type="entry name" value="CHROMOSOME 1, WHOLE GENOME SHOTGUN SEQUENCE"/>
    <property type="match status" value="1"/>
</dbReference>
<feature type="domain" description="CASTOR ACT" evidence="1">
    <location>
        <begin position="75"/>
        <end position="134"/>
    </location>
</feature>
<dbReference type="Proteomes" id="UP001642540">
    <property type="component" value="Unassembled WGS sequence"/>
</dbReference>
<dbReference type="InterPro" id="IPR027795">
    <property type="entry name" value="CASTOR_ACT_dom"/>
</dbReference>
<dbReference type="EMBL" id="CAXLJM020000014">
    <property type="protein sequence ID" value="CAL8080808.1"/>
    <property type="molecule type" value="Genomic_DNA"/>
</dbReference>